<sequence length="293" mass="35158">MDSENHDHVKRQLGDLYSFNFSNIILIRENWEIIFCYIKLAIIHRLHNCNIFSPNVWEFLRTNEIECSSGENIDYQYSEQNYQIIKKRYSSPCEELMSLCNRDRDRNQINKEDYKEILKEIANWCLKNIYENSQPLAIFRAFYKYLGIGFGLISIADSITQMDFFEFHEAICVFAIFNQSIYNLIPSTSSTNEFLKSLFKEKLVSHIDEKIIDKKSQILLHCGCRFDIFDIKDLTRNCKCNEKLYEFEIDLIKKLKKEYDLCNQKNKAKKKNRSCYEYNVYGNEFLLLWIWRP</sequence>
<protein>
    <submittedName>
        <fullName evidence="1">Uncharacterized protein</fullName>
    </submittedName>
</protein>
<comment type="caution">
    <text evidence="1">The sequence shown here is derived from an EMBL/GenBank/DDBJ whole genome shotgun (WGS) entry which is preliminary data.</text>
</comment>
<name>A0AAU9KBV2_9CILI</name>
<dbReference type="EMBL" id="CAJZBQ010000060">
    <property type="protein sequence ID" value="CAG9334750.1"/>
    <property type="molecule type" value="Genomic_DNA"/>
</dbReference>
<accession>A0AAU9KBV2</accession>
<keyword evidence="2" id="KW-1185">Reference proteome</keyword>
<gene>
    <name evidence="1" type="ORF">BSTOLATCC_MIC62335</name>
</gene>
<evidence type="ECO:0000313" key="1">
    <source>
        <dbReference type="EMBL" id="CAG9334750.1"/>
    </source>
</evidence>
<evidence type="ECO:0000313" key="2">
    <source>
        <dbReference type="Proteomes" id="UP001162131"/>
    </source>
</evidence>
<organism evidence="1 2">
    <name type="scientific">Blepharisma stoltei</name>
    <dbReference type="NCBI Taxonomy" id="1481888"/>
    <lineage>
        <taxon>Eukaryota</taxon>
        <taxon>Sar</taxon>
        <taxon>Alveolata</taxon>
        <taxon>Ciliophora</taxon>
        <taxon>Postciliodesmatophora</taxon>
        <taxon>Heterotrichea</taxon>
        <taxon>Heterotrichida</taxon>
        <taxon>Blepharismidae</taxon>
        <taxon>Blepharisma</taxon>
    </lineage>
</organism>
<dbReference type="Proteomes" id="UP001162131">
    <property type="component" value="Unassembled WGS sequence"/>
</dbReference>
<reference evidence="1" key="1">
    <citation type="submission" date="2021-09" db="EMBL/GenBank/DDBJ databases">
        <authorList>
            <consortium name="AG Swart"/>
            <person name="Singh M."/>
            <person name="Singh A."/>
            <person name="Seah K."/>
            <person name="Emmerich C."/>
        </authorList>
    </citation>
    <scope>NUCLEOTIDE SEQUENCE</scope>
    <source>
        <strain evidence="1">ATCC30299</strain>
    </source>
</reference>
<proteinExistence type="predicted"/>
<dbReference type="AlphaFoldDB" id="A0AAU9KBV2"/>